<comment type="caution">
    <text evidence="1">The sequence shown here is derived from an EMBL/GenBank/DDBJ whole genome shotgun (WGS) entry which is preliminary data.</text>
</comment>
<dbReference type="RefSeq" id="WP_129470708.1">
    <property type="nucleotide sequence ID" value="NZ_SAWZ01000003.1"/>
</dbReference>
<evidence type="ECO:0000313" key="1">
    <source>
        <dbReference type="EMBL" id="RXR06601.1"/>
    </source>
</evidence>
<name>A0A4Q1JWC4_9GAMM</name>
<dbReference type="Gene3D" id="3.40.50.720">
    <property type="entry name" value="NAD(P)-binding Rossmann-like Domain"/>
    <property type="match status" value="1"/>
</dbReference>
<keyword evidence="2" id="KW-1185">Reference proteome</keyword>
<reference evidence="1 2" key="1">
    <citation type="submission" date="2019-01" db="EMBL/GenBank/DDBJ databases">
        <title>Pseudoxanthomonas composti sp. nov., isolated from compost.</title>
        <authorList>
            <person name="Yang G."/>
        </authorList>
    </citation>
    <scope>NUCLEOTIDE SEQUENCE [LARGE SCALE GENOMIC DNA]</scope>
    <source>
        <strain evidence="1 2">GSS15</strain>
    </source>
</reference>
<dbReference type="OrthoDB" id="9798632at2"/>
<accession>A0A4Q1JWC4</accession>
<protein>
    <submittedName>
        <fullName evidence="1">NAD-dependent dehydratase</fullName>
    </submittedName>
</protein>
<dbReference type="AlphaFoldDB" id="A0A4Q1JWC4"/>
<dbReference type="Proteomes" id="UP000289784">
    <property type="component" value="Unassembled WGS sequence"/>
</dbReference>
<dbReference type="PANTHER" id="PTHR14097">
    <property type="entry name" value="OXIDOREDUCTASE HTATIP2"/>
    <property type="match status" value="1"/>
</dbReference>
<proteinExistence type="predicted"/>
<organism evidence="1 2">
    <name type="scientific">Pseudoxanthomonas composti</name>
    <dbReference type="NCBI Taxonomy" id="2137479"/>
    <lineage>
        <taxon>Bacteria</taxon>
        <taxon>Pseudomonadati</taxon>
        <taxon>Pseudomonadota</taxon>
        <taxon>Gammaproteobacteria</taxon>
        <taxon>Lysobacterales</taxon>
        <taxon>Lysobacteraceae</taxon>
        <taxon>Pseudoxanthomonas</taxon>
    </lineage>
</organism>
<sequence>MKILHIGASGLVGGFVLSQLLADARVAQVVAPTRRALPTRHPRLDNPVLDFERLPPADASLWRVDAVICTLGTTMKQAGSRARFRRVDHDYPLQIARSALHGGAYAFALNSALGADPGARLFYSRVKGELEQDLRQLPYPSLTFVRPGLIGGQRGRARLGERVAAIVLGAASPVLPRRWRINPAEQVAAALVDAAVQALPGRHVVDAARLHRPPA</sequence>
<gene>
    <name evidence="1" type="ORF">EPA99_08165</name>
</gene>
<dbReference type="InterPro" id="IPR036291">
    <property type="entry name" value="NAD(P)-bd_dom_sf"/>
</dbReference>
<evidence type="ECO:0000313" key="2">
    <source>
        <dbReference type="Proteomes" id="UP000289784"/>
    </source>
</evidence>
<dbReference type="PANTHER" id="PTHR14097:SF7">
    <property type="entry name" value="OXIDOREDUCTASE HTATIP2"/>
    <property type="match status" value="1"/>
</dbReference>
<dbReference type="EMBL" id="SAWZ01000003">
    <property type="protein sequence ID" value="RXR06601.1"/>
    <property type="molecule type" value="Genomic_DNA"/>
</dbReference>
<dbReference type="SUPFAM" id="SSF51735">
    <property type="entry name" value="NAD(P)-binding Rossmann-fold domains"/>
    <property type="match status" value="1"/>
</dbReference>